<dbReference type="EMBL" id="MKQR01000018">
    <property type="protein sequence ID" value="OLR91988.1"/>
    <property type="molecule type" value="Genomic_DNA"/>
</dbReference>
<protein>
    <recommendedName>
        <fullName evidence="5">DUF3040 domain-containing protein</fullName>
    </recommendedName>
</protein>
<evidence type="ECO:0000256" key="2">
    <source>
        <dbReference type="SAM" id="Phobius"/>
    </source>
</evidence>
<reference evidence="3 4" key="1">
    <citation type="submission" date="2016-10" db="EMBL/GenBank/DDBJ databases">
        <title>The Draft Genome Sequence of Actinokineospora bangkokensis 44EHWT reveals the biosynthetic pathway of antifungal compounds Thailandins with unusual extender unit butylmalonyl-CoA.</title>
        <authorList>
            <person name="Greule A."/>
            <person name="Intra B."/>
            <person name="Flemming S."/>
            <person name="Rommel M.G."/>
            <person name="Panbangred W."/>
            <person name="Bechthold A."/>
        </authorList>
    </citation>
    <scope>NUCLEOTIDE SEQUENCE [LARGE SCALE GENOMIC DNA]</scope>
    <source>
        <strain evidence="3 4">44EHW</strain>
    </source>
</reference>
<name>A0A1Q9LIX8_9PSEU</name>
<keyword evidence="2" id="KW-0472">Membrane</keyword>
<keyword evidence="2" id="KW-0812">Transmembrane</keyword>
<feature type="transmembrane region" description="Helical" evidence="2">
    <location>
        <begin position="51"/>
        <end position="84"/>
    </location>
</feature>
<evidence type="ECO:0000313" key="4">
    <source>
        <dbReference type="Proteomes" id="UP000186040"/>
    </source>
</evidence>
<evidence type="ECO:0008006" key="5">
    <source>
        <dbReference type="Google" id="ProtNLM"/>
    </source>
</evidence>
<dbReference type="AlphaFoldDB" id="A0A1Q9LIX8"/>
<dbReference type="Pfam" id="PF11239">
    <property type="entry name" value="DUF3040"/>
    <property type="match status" value="1"/>
</dbReference>
<dbReference type="Proteomes" id="UP000186040">
    <property type="component" value="Unassembled WGS sequence"/>
</dbReference>
<accession>A0A1Q9LIX8</accession>
<dbReference type="InterPro" id="IPR021401">
    <property type="entry name" value="DUF3040"/>
</dbReference>
<keyword evidence="2" id="KW-1133">Transmembrane helix</keyword>
<evidence type="ECO:0000313" key="3">
    <source>
        <dbReference type="EMBL" id="OLR91988.1"/>
    </source>
</evidence>
<comment type="caution">
    <text evidence="3">The sequence shown here is derived from an EMBL/GenBank/DDBJ whole genome shotgun (WGS) entry which is preliminary data.</text>
</comment>
<evidence type="ECO:0000256" key="1">
    <source>
        <dbReference type="SAM" id="MobiDB-lite"/>
    </source>
</evidence>
<keyword evidence="4" id="KW-1185">Reference proteome</keyword>
<gene>
    <name evidence="3" type="ORF">BJP25_24550</name>
</gene>
<organism evidence="3 4">
    <name type="scientific">Actinokineospora bangkokensis</name>
    <dbReference type="NCBI Taxonomy" id="1193682"/>
    <lineage>
        <taxon>Bacteria</taxon>
        <taxon>Bacillati</taxon>
        <taxon>Actinomycetota</taxon>
        <taxon>Actinomycetes</taxon>
        <taxon>Pseudonocardiales</taxon>
        <taxon>Pseudonocardiaceae</taxon>
        <taxon>Actinokineospora</taxon>
    </lineage>
</organism>
<feature type="region of interest" description="Disordered" evidence="1">
    <location>
        <begin position="92"/>
        <end position="111"/>
    </location>
</feature>
<proteinExistence type="predicted"/>
<dbReference type="STRING" id="1193682.BJP25_24550"/>
<sequence>MAVDPRRLTWHEQRALAEIEQRFRSEDPDMAAAFAEEPVVGALPGPARVALAGVALVASVVGLLASAPLVVFTGMVAAAAVLFVGNPLPAAPASARPQPEDGGLPGALPPV</sequence>